<comment type="subcellular location">
    <subcellularLocation>
        <location evidence="1">Endomembrane system</location>
        <topology evidence="1">Multi-pass membrane protein</topology>
    </subcellularLocation>
    <subcellularLocation>
        <location evidence="6">Membrane</location>
        <topology evidence="6">Multi-pass membrane protein</topology>
    </subcellularLocation>
</comment>
<dbReference type="PRINTS" id="PR01437">
    <property type="entry name" value="NUOXDRDTASE4"/>
</dbReference>
<reference evidence="9" key="1">
    <citation type="submission" date="2019-09" db="EMBL/GenBank/DDBJ databases">
        <title>Characterisation of the sponge microbiome using genome-centric metagenomics.</title>
        <authorList>
            <person name="Engelberts J.P."/>
            <person name="Robbins S.J."/>
            <person name="De Goeij J.M."/>
            <person name="Aranda M."/>
            <person name="Bell S.C."/>
            <person name="Webster N.S."/>
        </authorList>
    </citation>
    <scope>NUCLEOTIDE SEQUENCE</scope>
    <source>
        <strain evidence="9">SB0664_bin_27</strain>
    </source>
</reference>
<feature type="transmembrane region" description="Helical" evidence="7">
    <location>
        <begin position="401"/>
        <end position="423"/>
    </location>
</feature>
<dbReference type="PANTHER" id="PTHR43507">
    <property type="entry name" value="NADH-UBIQUINONE OXIDOREDUCTASE CHAIN 4"/>
    <property type="match status" value="1"/>
</dbReference>
<evidence type="ECO:0000256" key="2">
    <source>
        <dbReference type="ARBA" id="ARBA00009025"/>
    </source>
</evidence>
<dbReference type="InterPro" id="IPR010227">
    <property type="entry name" value="NADH_Q_OxRdtase_chainM/4"/>
</dbReference>
<feature type="transmembrane region" description="Helical" evidence="7">
    <location>
        <begin position="115"/>
        <end position="133"/>
    </location>
</feature>
<dbReference type="AlphaFoldDB" id="A0A6B0YQ19"/>
<feature type="transmembrane region" description="Helical" evidence="7">
    <location>
        <begin position="85"/>
        <end position="103"/>
    </location>
</feature>
<evidence type="ECO:0000256" key="1">
    <source>
        <dbReference type="ARBA" id="ARBA00004127"/>
    </source>
</evidence>
<evidence type="ECO:0000256" key="3">
    <source>
        <dbReference type="ARBA" id="ARBA00022692"/>
    </source>
</evidence>
<accession>A0A6B0YQ19</accession>
<feature type="transmembrane region" description="Helical" evidence="7">
    <location>
        <begin position="305"/>
        <end position="328"/>
    </location>
</feature>
<dbReference type="GO" id="GO:0048039">
    <property type="term" value="F:ubiquinone binding"/>
    <property type="evidence" value="ECO:0007669"/>
    <property type="project" value="TreeGrafter"/>
</dbReference>
<dbReference type="InterPro" id="IPR001750">
    <property type="entry name" value="ND/Mrp_TM"/>
</dbReference>
<feature type="transmembrane region" description="Helical" evidence="7">
    <location>
        <begin position="275"/>
        <end position="298"/>
    </location>
</feature>
<name>A0A6B0YQ19_9CHLR</name>
<evidence type="ECO:0000256" key="5">
    <source>
        <dbReference type="ARBA" id="ARBA00023136"/>
    </source>
</evidence>
<dbReference type="GO" id="GO:0016020">
    <property type="term" value="C:membrane"/>
    <property type="evidence" value="ECO:0007669"/>
    <property type="project" value="UniProtKB-SubCell"/>
</dbReference>
<evidence type="ECO:0000256" key="6">
    <source>
        <dbReference type="RuleBase" id="RU000320"/>
    </source>
</evidence>
<dbReference type="Pfam" id="PF00361">
    <property type="entry name" value="Proton_antipo_M"/>
    <property type="match status" value="2"/>
</dbReference>
<feature type="transmembrane region" description="Helical" evidence="7">
    <location>
        <begin position="496"/>
        <end position="517"/>
    </location>
</feature>
<feature type="transmembrane region" description="Helical" evidence="7">
    <location>
        <begin position="139"/>
        <end position="156"/>
    </location>
</feature>
<evidence type="ECO:0000259" key="8">
    <source>
        <dbReference type="Pfam" id="PF00361"/>
    </source>
</evidence>
<dbReference type="NCBIfam" id="TIGR01972">
    <property type="entry name" value="NDH_I_M"/>
    <property type="match status" value="1"/>
</dbReference>
<evidence type="ECO:0000256" key="4">
    <source>
        <dbReference type="ARBA" id="ARBA00022989"/>
    </source>
</evidence>
<dbReference type="EMBL" id="VXRG01000025">
    <property type="protein sequence ID" value="MXY92251.1"/>
    <property type="molecule type" value="Genomic_DNA"/>
</dbReference>
<gene>
    <name evidence="9" type="ORF">F4Y42_02250</name>
</gene>
<feature type="transmembrane region" description="Helical" evidence="7">
    <location>
        <begin position="38"/>
        <end position="55"/>
    </location>
</feature>
<feature type="transmembrane region" description="Helical" evidence="7">
    <location>
        <begin position="362"/>
        <end position="380"/>
    </location>
</feature>
<dbReference type="GO" id="GO:0008137">
    <property type="term" value="F:NADH dehydrogenase (ubiquinone) activity"/>
    <property type="evidence" value="ECO:0007669"/>
    <property type="project" value="InterPro"/>
</dbReference>
<dbReference type="InterPro" id="IPR003918">
    <property type="entry name" value="NADH_UbQ_OxRdtase"/>
</dbReference>
<comment type="similarity">
    <text evidence="2">Belongs to the complex I subunit 4 family.</text>
</comment>
<organism evidence="9">
    <name type="scientific">Caldilineaceae bacterium SB0664_bin_27</name>
    <dbReference type="NCBI Taxonomy" id="2605260"/>
    <lineage>
        <taxon>Bacteria</taxon>
        <taxon>Bacillati</taxon>
        <taxon>Chloroflexota</taxon>
        <taxon>Caldilineae</taxon>
        <taxon>Caldilineales</taxon>
        <taxon>Caldilineaceae</taxon>
    </lineage>
</organism>
<dbReference type="GO" id="GO:0042773">
    <property type="term" value="P:ATP synthesis coupled electron transport"/>
    <property type="evidence" value="ECO:0007669"/>
    <property type="project" value="InterPro"/>
</dbReference>
<feature type="transmembrane region" description="Helical" evidence="7">
    <location>
        <begin position="435"/>
        <end position="455"/>
    </location>
</feature>
<keyword evidence="4 7" id="KW-1133">Transmembrane helix</keyword>
<keyword evidence="5 7" id="KW-0472">Membrane</keyword>
<comment type="caution">
    <text evidence="9">The sequence shown here is derived from an EMBL/GenBank/DDBJ whole genome shotgun (WGS) entry which is preliminary data.</text>
</comment>
<feature type="transmembrane region" description="Helical" evidence="7">
    <location>
        <begin position="245"/>
        <end position="263"/>
    </location>
</feature>
<feature type="transmembrane region" description="Helical" evidence="7">
    <location>
        <begin position="168"/>
        <end position="189"/>
    </location>
</feature>
<protein>
    <submittedName>
        <fullName evidence="9">NADH-quinone oxidoreductase subunit M</fullName>
    </submittedName>
</protein>
<feature type="transmembrane region" description="Helical" evidence="7">
    <location>
        <begin position="204"/>
        <end position="224"/>
    </location>
</feature>
<dbReference type="GO" id="GO:0003954">
    <property type="term" value="F:NADH dehydrogenase activity"/>
    <property type="evidence" value="ECO:0007669"/>
    <property type="project" value="TreeGrafter"/>
</dbReference>
<keyword evidence="3 6" id="KW-0812">Transmembrane</keyword>
<dbReference type="GO" id="GO:0015990">
    <property type="term" value="P:electron transport coupled proton transport"/>
    <property type="evidence" value="ECO:0007669"/>
    <property type="project" value="TreeGrafter"/>
</dbReference>
<evidence type="ECO:0000256" key="7">
    <source>
        <dbReference type="SAM" id="Phobius"/>
    </source>
</evidence>
<feature type="domain" description="NADH:quinone oxidoreductase/Mrp antiporter transmembrane" evidence="8">
    <location>
        <begin position="351"/>
        <end position="449"/>
    </location>
</feature>
<feature type="domain" description="NADH:quinone oxidoreductase/Mrp antiporter transmembrane" evidence="8">
    <location>
        <begin position="132"/>
        <end position="324"/>
    </location>
</feature>
<proteinExistence type="inferred from homology"/>
<feature type="transmembrane region" description="Helical" evidence="7">
    <location>
        <begin position="6"/>
        <end position="26"/>
    </location>
</feature>
<evidence type="ECO:0000313" key="9">
    <source>
        <dbReference type="EMBL" id="MXY92251.1"/>
    </source>
</evidence>
<dbReference type="GO" id="GO:0012505">
    <property type="term" value="C:endomembrane system"/>
    <property type="evidence" value="ECO:0007669"/>
    <property type="project" value="UniProtKB-SubCell"/>
</dbReference>
<sequence length="532" mass="58124">MESPDSIVLTILLFWPLVSALLVILLGSSDSFIKKLSIWASLLPLALSVYLLFAYDSDMGGMQFEQFAKWIPQLNAGYHLGVDGLSIPLIFLTTLLSTLSLYYSAGVINERVKEYFFLMHLLEFSMIGVFLALDYVLFYVFWEISLVPMYFLIGIWGGENRGYAATKFFIYTLVGSVAMLLAILGVYFATGTFDIVEAAAAQPFAGNLTLASLAFWGFFLGFAFKVPSFPFHTWLPDAHTEAPTAGSVILAGVLLKLGAYGMLRIMLPSFPEASVYWATWIVGLGAIAIVYGAFVCVAQTDLKRLIAYSSVSHMGYVMLGIGAAAAVMTPDALDGAVNRFGLTGEAIQDSAAMALNGAALQMFNHGIITGALFFLVGIIYERAHTRDLARFGGLATRTPHFYGLMLVAAFASLGLPGLAGFWAELFTFRGAFAIMPYWAAFGTIGIVITAVYILYRIIQNVFLGEYDPSKHSHWTTVQGEHADGPTDMVGFEKVTMWPLVAAMFLIGIYPTPLVSYFNQSARELLAFVQNLG</sequence>
<dbReference type="PANTHER" id="PTHR43507:SF1">
    <property type="entry name" value="NADH-UBIQUINONE OXIDOREDUCTASE CHAIN 4"/>
    <property type="match status" value="1"/>
</dbReference>